<comment type="caution">
    <text evidence="2">The sequence shown here is derived from an EMBL/GenBank/DDBJ whole genome shotgun (WGS) entry which is preliminary data.</text>
</comment>
<protein>
    <submittedName>
        <fullName evidence="2">Uncharacterized protein</fullName>
    </submittedName>
</protein>
<reference evidence="2 3" key="1">
    <citation type="submission" date="2020-08" db="EMBL/GenBank/DDBJ databases">
        <title>Sequencing the genomes of 1000 actinobacteria strains.</title>
        <authorList>
            <person name="Klenk H.-P."/>
        </authorList>
    </citation>
    <scope>NUCLEOTIDE SEQUENCE [LARGE SCALE GENOMIC DNA]</scope>
    <source>
        <strain evidence="2 3">DSM 45584</strain>
    </source>
</reference>
<dbReference type="AlphaFoldDB" id="A0A840QF98"/>
<keyword evidence="1" id="KW-0472">Membrane</keyword>
<evidence type="ECO:0000256" key="1">
    <source>
        <dbReference type="SAM" id="Phobius"/>
    </source>
</evidence>
<keyword evidence="1" id="KW-1133">Transmembrane helix</keyword>
<feature type="transmembrane region" description="Helical" evidence="1">
    <location>
        <begin position="7"/>
        <end position="33"/>
    </location>
</feature>
<organism evidence="2 3">
    <name type="scientific">Saccharopolyspora phatthalungensis</name>
    <dbReference type="NCBI Taxonomy" id="664693"/>
    <lineage>
        <taxon>Bacteria</taxon>
        <taxon>Bacillati</taxon>
        <taxon>Actinomycetota</taxon>
        <taxon>Actinomycetes</taxon>
        <taxon>Pseudonocardiales</taxon>
        <taxon>Pseudonocardiaceae</taxon>
        <taxon>Saccharopolyspora</taxon>
    </lineage>
</organism>
<keyword evidence="1" id="KW-0812">Transmembrane</keyword>
<evidence type="ECO:0000313" key="3">
    <source>
        <dbReference type="Proteomes" id="UP000584374"/>
    </source>
</evidence>
<evidence type="ECO:0000313" key="2">
    <source>
        <dbReference type="EMBL" id="MBB5158580.1"/>
    </source>
</evidence>
<proteinExistence type="predicted"/>
<sequence length="38" mass="3910">MRPLINATVLIAGIGMITGLLLLASGLALFAFIRSIAP</sequence>
<accession>A0A840QF98</accession>
<gene>
    <name evidence="2" type="ORF">BJ970_006179</name>
</gene>
<dbReference type="EMBL" id="JACHIW010000002">
    <property type="protein sequence ID" value="MBB5158580.1"/>
    <property type="molecule type" value="Genomic_DNA"/>
</dbReference>
<keyword evidence="3" id="KW-1185">Reference proteome</keyword>
<name>A0A840QF98_9PSEU</name>
<dbReference type="Proteomes" id="UP000584374">
    <property type="component" value="Unassembled WGS sequence"/>
</dbReference>